<organism evidence="2 3">
    <name type="scientific">Streptomyces catenulae</name>
    <dbReference type="NCBI Taxonomy" id="66875"/>
    <lineage>
        <taxon>Bacteria</taxon>
        <taxon>Bacillati</taxon>
        <taxon>Actinomycetota</taxon>
        <taxon>Actinomycetes</taxon>
        <taxon>Kitasatosporales</taxon>
        <taxon>Streptomycetaceae</taxon>
        <taxon>Streptomyces</taxon>
    </lineage>
</organism>
<proteinExistence type="predicted"/>
<evidence type="ECO:0000313" key="3">
    <source>
        <dbReference type="Proteomes" id="UP001550853"/>
    </source>
</evidence>
<gene>
    <name evidence="2" type="ORF">AB0E61_17710</name>
</gene>
<dbReference type="Gene3D" id="1.10.260.40">
    <property type="entry name" value="lambda repressor-like DNA-binding domains"/>
    <property type="match status" value="1"/>
</dbReference>
<dbReference type="RefSeq" id="WP_342667940.1">
    <property type="nucleotide sequence ID" value="NZ_JBEZVI010000013.1"/>
</dbReference>
<dbReference type="Pfam" id="PF13560">
    <property type="entry name" value="HTH_31"/>
    <property type="match status" value="1"/>
</dbReference>
<dbReference type="PROSITE" id="PS50943">
    <property type="entry name" value="HTH_CROC1"/>
    <property type="match status" value="1"/>
</dbReference>
<dbReference type="InterPro" id="IPR010982">
    <property type="entry name" value="Lambda_DNA-bd_dom_sf"/>
</dbReference>
<evidence type="ECO:0000259" key="1">
    <source>
        <dbReference type="PROSITE" id="PS50943"/>
    </source>
</evidence>
<dbReference type="EMBL" id="JBEZVI010000013">
    <property type="protein sequence ID" value="MEU3711920.1"/>
    <property type="molecule type" value="Genomic_DNA"/>
</dbReference>
<evidence type="ECO:0000313" key="2">
    <source>
        <dbReference type="EMBL" id="MEU3711920.1"/>
    </source>
</evidence>
<dbReference type="SMART" id="SM00530">
    <property type="entry name" value="HTH_XRE"/>
    <property type="match status" value="1"/>
</dbReference>
<comment type="caution">
    <text evidence="2">The sequence shown here is derived from an EMBL/GenBank/DDBJ whole genome shotgun (WGS) entry which is preliminary data.</text>
</comment>
<dbReference type="SUPFAM" id="SSF47413">
    <property type="entry name" value="lambda repressor-like DNA-binding domains"/>
    <property type="match status" value="1"/>
</dbReference>
<dbReference type="Proteomes" id="UP001550853">
    <property type="component" value="Unassembled WGS sequence"/>
</dbReference>
<accession>A0ABV2Z1P7</accession>
<dbReference type="CDD" id="cd00093">
    <property type="entry name" value="HTH_XRE"/>
    <property type="match status" value="1"/>
</dbReference>
<feature type="domain" description="HTH cro/C1-type" evidence="1">
    <location>
        <begin position="41"/>
        <end position="96"/>
    </location>
</feature>
<name>A0ABV2Z1P7_9ACTN</name>
<reference evidence="2 3" key="1">
    <citation type="submission" date="2024-06" db="EMBL/GenBank/DDBJ databases">
        <title>The Natural Products Discovery Center: Release of the First 8490 Sequenced Strains for Exploring Actinobacteria Biosynthetic Diversity.</title>
        <authorList>
            <person name="Kalkreuter E."/>
            <person name="Kautsar S.A."/>
            <person name="Yang D."/>
            <person name="Bader C.D."/>
            <person name="Teijaro C.N."/>
            <person name="Fluegel L."/>
            <person name="Davis C.M."/>
            <person name="Simpson J.R."/>
            <person name="Lauterbach L."/>
            <person name="Steele A.D."/>
            <person name="Gui C."/>
            <person name="Meng S."/>
            <person name="Li G."/>
            <person name="Viehrig K."/>
            <person name="Ye F."/>
            <person name="Su P."/>
            <person name="Kiefer A.F."/>
            <person name="Nichols A."/>
            <person name="Cepeda A.J."/>
            <person name="Yan W."/>
            <person name="Fan B."/>
            <person name="Jiang Y."/>
            <person name="Adhikari A."/>
            <person name="Zheng C.-J."/>
            <person name="Schuster L."/>
            <person name="Cowan T.M."/>
            <person name="Smanski M.J."/>
            <person name="Chevrette M.G."/>
            <person name="De Carvalho L.P.S."/>
            <person name="Shen B."/>
        </authorList>
    </citation>
    <scope>NUCLEOTIDE SEQUENCE [LARGE SCALE GENOMIC DNA]</scope>
    <source>
        <strain evidence="2 3">NPDC033039</strain>
    </source>
</reference>
<keyword evidence="3" id="KW-1185">Reference proteome</keyword>
<protein>
    <submittedName>
        <fullName evidence="2">Helix-turn-helix transcriptional regulator</fullName>
    </submittedName>
</protein>
<dbReference type="InterPro" id="IPR001387">
    <property type="entry name" value="Cro/C1-type_HTH"/>
</dbReference>
<sequence length="440" mass="47169">MWMLIAVRRACSKKAKGVVMVNWSSHAISEASRRGDYGRVVKLARMEARLSQRGLGEACGTSQSAISRLEGRGVTSYDTAQLAQIADHLQIPPRLVGLADRATALAARGERSGSDVERRSFLTGVATVAASSVVSVASVHSSVSNQAAALRDATSAFRRLDGSTPSRQLVEAVLAHLRMAQRITHNAENGRERGHLAAVGSEVASLAGWLHWDIGDHGSARTWYGVSSKAARHSRKPLLAAYQLGSLAQFEAHAGNSAQGLALVRSARKQLGPDLPAIADAWLFSVEALAHATAGDAESADAALGASERCVRHIENEEGPPWPWVFSFTEAKVAAVRVSCGAHLGKPRWVFSTPDSTAAATTPGHEKQRALLMLDLASGHMASGRLDGAFILATQALEIGLRYQSGRIVERARGLRRSYSTSTPPKVVREFDERLYDVFM</sequence>